<dbReference type="EMBL" id="CAUJNA010000334">
    <property type="protein sequence ID" value="CAJ1375637.1"/>
    <property type="molecule type" value="Genomic_DNA"/>
</dbReference>
<dbReference type="Pfam" id="PF24681">
    <property type="entry name" value="Kelch_KLHDC2_KLHL20_DRC7"/>
    <property type="match status" value="1"/>
</dbReference>
<feature type="signal peptide" evidence="4">
    <location>
        <begin position="1"/>
        <end position="18"/>
    </location>
</feature>
<evidence type="ECO:0000256" key="2">
    <source>
        <dbReference type="ARBA" id="ARBA00022737"/>
    </source>
</evidence>
<proteinExistence type="predicted"/>
<organism evidence="5 6">
    <name type="scientific">Effrenium voratum</name>
    <dbReference type="NCBI Taxonomy" id="2562239"/>
    <lineage>
        <taxon>Eukaryota</taxon>
        <taxon>Sar</taxon>
        <taxon>Alveolata</taxon>
        <taxon>Dinophyceae</taxon>
        <taxon>Suessiales</taxon>
        <taxon>Symbiodiniaceae</taxon>
        <taxon>Effrenium</taxon>
    </lineage>
</organism>
<gene>
    <name evidence="5" type="ORF">EVOR1521_LOCUS4864</name>
</gene>
<evidence type="ECO:0000256" key="1">
    <source>
        <dbReference type="ARBA" id="ARBA00022441"/>
    </source>
</evidence>
<reference evidence="5" key="1">
    <citation type="submission" date="2023-08" db="EMBL/GenBank/DDBJ databases">
        <authorList>
            <person name="Chen Y."/>
            <person name="Shah S."/>
            <person name="Dougan E. K."/>
            <person name="Thang M."/>
            <person name="Chan C."/>
        </authorList>
    </citation>
    <scope>NUCLEOTIDE SEQUENCE</scope>
</reference>
<evidence type="ECO:0000313" key="6">
    <source>
        <dbReference type="Proteomes" id="UP001178507"/>
    </source>
</evidence>
<keyword evidence="6" id="KW-1185">Reference proteome</keyword>
<dbReference type="InterPro" id="IPR015915">
    <property type="entry name" value="Kelch-typ_b-propeller"/>
</dbReference>
<keyword evidence="1" id="KW-0880">Kelch repeat</keyword>
<sequence>MLTLRAFVFVQVLPSGSAPSARNNHTTAVVDSRLVVHGGHDGNKWVADMHILETSQAPAPHEGLVWHKAPTSGTPPSARACHTLTRLAHKLYMFGGYDGAKCFNDMDIIDLETMTWMQPALSGTLPQARNAHTMTVISTKLYLFGGHSGNKHLTDLHIFDTQKLLWSQPDILGTPPPGLRGHTANLIGHKIFLFGGYDGKGRTNELYILDTAEAKWVRPTWPTESPHTPPGRQRHSASLIGLGLGQISDGGQRV</sequence>
<dbReference type="Gene3D" id="2.120.10.80">
    <property type="entry name" value="Kelch-type beta propeller"/>
    <property type="match status" value="1"/>
</dbReference>
<feature type="chain" id="PRO_5041468932" evidence="4">
    <location>
        <begin position="19"/>
        <end position="254"/>
    </location>
</feature>
<name>A0AA36HVX6_9DINO</name>
<evidence type="ECO:0000256" key="4">
    <source>
        <dbReference type="SAM" id="SignalP"/>
    </source>
</evidence>
<accession>A0AA36HVX6</accession>
<keyword evidence="4" id="KW-0732">Signal</keyword>
<dbReference type="PANTHER" id="PTHR46093">
    <property type="entry name" value="ACYL-COA-BINDING DOMAIN-CONTAINING PROTEIN 5"/>
    <property type="match status" value="1"/>
</dbReference>
<keyword evidence="2" id="KW-0677">Repeat</keyword>
<feature type="region of interest" description="Disordered" evidence="3">
    <location>
        <begin position="221"/>
        <end position="254"/>
    </location>
</feature>
<evidence type="ECO:0000313" key="5">
    <source>
        <dbReference type="EMBL" id="CAJ1375637.1"/>
    </source>
</evidence>
<dbReference type="AlphaFoldDB" id="A0AA36HVX6"/>
<dbReference type="Proteomes" id="UP001178507">
    <property type="component" value="Unassembled WGS sequence"/>
</dbReference>
<dbReference type="PANTHER" id="PTHR46093:SF18">
    <property type="entry name" value="FIBRONECTIN TYPE-III DOMAIN-CONTAINING PROTEIN"/>
    <property type="match status" value="1"/>
</dbReference>
<protein>
    <submittedName>
        <fullName evidence="5">Uncharacterized protein</fullName>
    </submittedName>
</protein>
<comment type="caution">
    <text evidence="5">The sequence shown here is derived from an EMBL/GenBank/DDBJ whole genome shotgun (WGS) entry which is preliminary data.</text>
</comment>
<dbReference type="SUPFAM" id="SSF117281">
    <property type="entry name" value="Kelch motif"/>
    <property type="match status" value="1"/>
</dbReference>
<evidence type="ECO:0000256" key="3">
    <source>
        <dbReference type="SAM" id="MobiDB-lite"/>
    </source>
</evidence>